<proteinExistence type="predicted"/>
<keyword evidence="1" id="KW-1133">Transmembrane helix</keyword>
<accession>N9NN39</accession>
<gene>
    <name evidence="2" type="ORF">F892_01726</name>
</gene>
<dbReference type="Proteomes" id="UP000013173">
    <property type="component" value="Unassembled WGS sequence"/>
</dbReference>
<dbReference type="AlphaFoldDB" id="N9NN39"/>
<protein>
    <submittedName>
        <fullName evidence="2">Uncharacterized protein</fullName>
    </submittedName>
</protein>
<dbReference type="PATRIC" id="fig|1217706.3.peg.1667"/>
<evidence type="ECO:0000313" key="2">
    <source>
        <dbReference type="EMBL" id="ENX22484.1"/>
    </source>
</evidence>
<dbReference type="HOGENOM" id="CLU_722851_0_0_6"/>
<name>N9NN39_9GAMM</name>
<evidence type="ECO:0000313" key="3">
    <source>
        <dbReference type="Proteomes" id="UP000013173"/>
    </source>
</evidence>
<comment type="caution">
    <text evidence="2">The sequence shown here is derived from an EMBL/GenBank/DDBJ whole genome shotgun (WGS) entry which is preliminary data.</text>
</comment>
<sequence length="382" mass="44906">MSQENSTEEKFLLIEANIITLIEDIKSDINLNSDETFKIINRGFLGLKKRIESHKSFYGENLKSIIPIYEEIFNKLKNIQNKNLDYGATSPIQESHYFDFHIHEQLENINYEVRGNLSNHEFEYLWDEISTNRINLEDHLNKKIYINANQSERENLSKTILNLRNSLYNNSSNGINLRNANYDTYLKIFESYTELNKLKAQVKEINDSHEMLTKIKENKAIENTYELQNGYQDEVANSAKEIKKLNRIIIILFFGIAAIITTKILLIIYMQELFKDIYNFLTYLSLLVTLSALITYFIKERNRLIKLHDYFNLTVLELKTLPQYMRELDSAQRKNLIINLSSSFFRGSNKFLPTNEQEQSISNTDISNIVSNTIKFLNEQKK</sequence>
<feature type="transmembrane region" description="Helical" evidence="1">
    <location>
        <begin position="277"/>
        <end position="298"/>
    </location>
</feature>
<dbReference type="GeneID" id="303682139"/>
<organism evidence="2 3">
    <name type="scientific">Acinetobacter vivianii</name>
    <dbReference type="NCBI Taxonomy" id="1776742"/>
    <lineage>
        <taxon>Bacteria</taxon>
        <taxon>Pseudomonadati</taxon>
        <taxon>Pseudomonadota</taxon>
        <taxon>Gammaproteobacteria</taxon>
        <taxon>Moraxellales</taxon>
        <taxon>Moraxellaceae</taxon>
        <taxon>Acinetobacter</taxon>
    </lineage>
</organism>
<feature type="transmembrane region" description="Helical" evidence="1">
    <location>
        <begin position="248"/>
        <end position="271"/>
    </location>
</feature>
<dbReference type="EMBL" id="APRW01000009">
    <property type="protein sequence ID" value="ENX22484.1"/>
    <property type="molecule type" value="Genomic_DNA"/>
</dbReference>
<keyword evidence="1" id="KW-0812">Transmembrane</keyword>
<dbReference type="RefSeq" id="WP_005257551.1">
    <property type="nucleotide sequence ID" value="NZ_BMDR01000001.1"/>
</dbReference>
<keyword evidence="3" id="KW-1185">Reference proteome</keyword>
<evidence type="ECO:0000256" key="1">
    <source>
        <dbReference type="SAM" id="Phobius"/>
    </source>
</evidence>
<dbReference type="OrthoDB" id="10020552at2"/>
<reference evidence="2 3" key="1">
    <citation type="submission" date="2013-02" db="EMBL/GenBank/DDBJ databases">
        <title>The Genome Sequence of Acinetobacter sp. NIPH 2168.</title>
        <authorList>
            <consortium name="The Broad Institute Genome Sequencing Platform"/>
            <consortium name="The Broad Institute Genome Sequencing Center for Infectious Disease"/>
            <person name="Cerqueira G."/>
            <person name="Feldgarden M."/>
            <person name="Courvalin P."/>
            <person name="Perichon B."/>
            <person name="Grillot-Courvalin C."/>
            <person name="Clermont D."/>
            <person name="Rocha E."/>
            <person name="Yoon E.-J."/>
            <person name="Nemec A."/>
            <person name="Walker B."/>
            <person name="Young S.K."/>
            <person name="Zeng Q."/>
            <person name="Gargeya S."/>
            <person name="Fitzgerald M."/>
            <person name="Haas B."/>
            <person name="Abouelleil A."/>
            <person name="Alvarado L."/>
            <person name="Arachchi H.M."/>
            <person name="Berlin A.M."/>
            <person name="Chapman S.B."/>
            <person name="Dewar J."/>
            <person name="Goldberg J."/>
            <person name="Griggs A."/>
            <person name="Gujja S."/>
            <person name="Hansen M."/>
            <person name="Howarth C."/>
            <person name="Imamovic A."/>
            <person name="Larimer J."/>
            <person name="McCowan C."/>
            <person name="Murphy C."/>
            <person name="Neiman D."/>
            <person name="Pearson M."/>
            <person name="Priest M."/>
            <person name="Roberts A."/>
            <person name="Saif S."/>
            <person name="Shea T."/>
            <person name="Sisk P."/>
            <person name="Sykes S."/>
            <person name="Wortman J."/>
            <person name="Nusbaum C."/>
            <person name="Birren B."/>
        </authorList>
    </citation>
    <scope>NUCLEOTIDE SEQUENCE [LARGE SCALE GENOMIC DNA]</scope>
    <source>
        <strain evidence="2 3">NIPH 2168</strain>
    </source>
</reference>
<keyword evidence="1" id="KW-0472">Membrane</keyword>